<keyword evidence="1" id="KW-1133">Transmembrane helix</keyword>
<protein>
    <submittedName>
        <fullName evidence="2">Uncharacterized protein</fullName>
    </submittedName>
</protein>
<dbReference type="Proteomes" id="UP000578352">
    <property type="component" value="Unassembled WGS sequence"/>
</dbReference>
<dbReference type="RefSeq" id="WP_179607422.1">
    <property type="nucleotide sequence ID" value="NZ_BAABEH010000001.1"/>
</dbReference>
<feature type="transmembrane region" description="Helical" evidence="1">
    <location>
        <begin position="12"/>
        <end position="37"/>
    </location>
</feature>
<sequence length="199" mass="20718">MTSLPVPQFLTAVLPFVLWALALVLAIASVCCMIATLRSPRRPLVYTAAGLLGLAFLLVALPQQGAPLVFRVLIGVVALVLSVVGGGPAAQLALALATRSTSVPGVHGGIVVHDKVSGLEETREVLRGGTTIGYLERFATTGSIMAGFPEALGVIIAIKGVGRFTELEAPEARERFIIGTLVSLIWACVCAGLFRFAIA</sequence>
<evidence type="ECO:0000313" key="3">
    <source>
        <dbReference type="Proteomes" id="UP000578352"/>
    </source>
</evidence>
<dbReference type="AlphaFoldDB" id="A0A853D2J0"/>
<comment type="caution">
    <text evidence="2">The sequence shown here is derived from an EMBL/GenBank/DDBJ whole genome shotgun (WGS) entry which is preliminary data.</text>
</comment>
<feature type="transmembrane region" description="Helical" evidence="1">
    <location>
        <begin position="68"/>
        <end position="90"/>
    </location>
</feature>
<organism evidence="2 3">
    <name type="scientific">Leifsonia shinshuensis</name>
    <dbReference type="NCBI Taxonomy" id="150026"/>
    <lineage>
        <taxon>Bacteria</taxon>
        <taxon>Bacillati</taxon>
        <taxon>Actinomycetota</taxon>
        <taxon>Actinomycetes</taxon>
        <taxon>Micrococcales</taxon>
        <taxon>Microbacteriaceae</taxon>
        <taxon>Leifsonia</taxon>
    </lineage>
</organism>
<keyword evidence="1" id="KW-0812">Transmembrane</keyword>
<accession>A0A853D2J0</accession>
<feature type="transmembrane region" description="Helical" evidence="1">
    <location>
        <begin position="176"/>
        <end position="198"/>
    </location>
</feature>
<proteinExistence type="predicted"/>
<evidence type="ECO:0000256" key="1">
    <source>
        <dbReference type="SAM" id="Phobius"/>
    </source>
</evidence>
<gene>
    <name evidence="2" type="ORF">HNR13_003232</name>
</gene>
<name>A0A853D2J0_9MICO</name>
<keyword evidence="1" id="KW-0472">Membrane</keyword>
<feature type="transmembrane region" description="Helical" evidence="1">
    <location>
        <begin position="44"/>
        <end position="62"/>
    </location>
</feature>
<evidence type="ECO:0000313" key="2">
    <source>
        <dbReference type="EMBL" id="NYJ24945.1"/>
    </source>
</evidence>
<dbReference type="EMBL" id="JACCFL010000001">
    <property type="protein sequence ID" value="NYJ24945.1"/>
    <property type="molecule type" value="Genomic_DNA"/>
</dbReference>
<reference evidence="2 3" key="1">
    <citation type="submission" date="2020-07" db="EMBL/GenBank/DDBJ databases">
        <title>Sequencing the genomes of 1000 actinobacteria strains.</title>
        <authorList>
            <person name="Klenk H.-P."/>
        </authorList>
    </citation>
    <scope>NUCLEOTIDE SEQUENCE [LARGE SCALE GENOMIC DNA]</scope>
    <source>
        <strain evidence="2 3">DSM 15165</strain>
    </source>
</reference>